<dbReference type="PANTHER" id="PTHR30292">
    <property type="entry name" value="UNCHARACTERIZED PROTEIN YBGL-RELATED"/>
    <property type="match status" value="1"/>
</dbReference>
<keyword evidence="4" id="KW-1185">Reference proteome</keyword>
<evidence type="ECO:0000313" key="2">
    <source>
        <dbReference type="EMBL" id="TXJ90799.1"/>
    </source>
</evidence>
<evidence type="ECO:0000313" key="1">
    <source>
        <dbReference type="EMBL" id="RIV41924.1"/>
    </source>
</evidence>
<dbReference type="Proteomes" id="UP000266691">
    <property type="component" value="Unassembled WGS sequence"/>
</dbReference>
<dbReference type="NCBIfam" id="NF003814">
    <property type="entry name" value="PRK05406.1-3"/>
    <property type="match status" value="1"/>
</dbReference>
<sequence>MKKFAIDINCDVGEGIGNEARIFPFISSCNIACGGHAGNEESMSEVVDLALEHGVKIGAHPSYPDKENFGREVMDIPNEVLIQSIRNQLQTFEGVLDRKKAILHHIKAHGALYNQTAKDGELAKTYLEAISAYRQNAILYVPFDSLVANKAKEMGFKIWYEAFADRNYNEDLSLVSRKNKDALIQEPKEVLLHMLPVIKDAKVKTVSGKFHKIEANTLCVHGDTASALEILMYLSRELPKHQVQIQK</sequence>
<accession>A0A3A1NFB7</accession>
<dbReference type="InterPro" id="IPR011330">
    <property type="entry name" value="Glyco_hydro/deAcase_b/a-brl"/>
</dbReference>
<dbReference type="InterPro" id="IPR005501">
    <property type="entry name" value="LamB/YcsF/PxpA-like"/>
</dbReference>
<dbReference type="Gene3D" id="3.20.20.370">
    <property type="entry name" value="Glycoside hydrolase/deacetylase"/>
    <property type="match status" value="1"/>
</dbReference>
<dbReference type="Pfam" id="PF03746">
    <property type="entry name" value="LamB_YcsF"/>
    <property type="match status" value="1"/>
</dbReference>
<evidence type="ECO:0000313" key="4">
    <source>
        <dbReference type="Proteomes" id="UP000321621"/>
    </source>
</evidence>
<organism evidence="1 3">
    <name type="scientific">Flagellimonas pelagia</name>
    <dbReference type="NCBI Taxonomy" id="2306998"/>
    <lineage>
        <taxon>Bacteria</taxon>
        <taxon>Pseudomonadati</taxon>
        <taxon>Bacteroidota</taxon>
        <taxon>Flavobacteriia</taxon>
        <taxon>Flavobacteriales</taxon>
        <taxon>Flavobacteriaceae</taxon>
        <taxon>Flagellimonas</taxon>
    </lineage>
</organism>
<reference evidence="2 4" key="2">
    <citation type="submission" date="2019-07" db="EMBL/GenBank/DDBJ databases">
        <title>Draft genome of two Muricauda strains isolated from deep sea.</title>
        <authorList>
            <person name="Sun C."/>
        </authorList>
    </citation>
    <scope>NUCLEOTIDE SEQUENCE [LARGE SCALE GENOMIC DNA]</scope>
    <source>
        <strain evidence="2 4">72</strain>
    </source>
</reference>
<dbReference type="EMBL" id="VNWK01000036">
    <property type="protein sequence ID" value="TXJ90799.1"/>
    <property type="molecule type" value="Genomic_DNA"/>
</dbReference>
<dbReference type="RefSeq" id="WP_119648823.1">
    <property type="nucleotide sequence ID" value="NZ_QXFI01000036.1"/>
</dbReference>
<dbReference type="EC" id="3.5.2.9" evidence="1"/>
<dbReference type="OrthoDB" id="9773478at2"/>
<dbReference type="NCBIfam" id="NF003816">
    <property type="entry name" value="PRK05406.1-5"/>
    <property type="match status" value="1"/>
</dbReference>
<dbReference type="AlphaFoldDB" id="A0A3A1NFB7"/>
<evidence type="ECO:0000313" key="3">
    <source>
        <dbReference type="Proteomes" id="UP000266691"/>
    </source>
</evidence>
<proteinExistence type="predicted"/>
<dbReference type="PANTHER" id="PTHR30292:SF0">
    <property type="entry name" value="5-OXOPROLINASE SUBUNIT A"/>
    <property type="match status" value="1"/>
</dbReference>
<dbReference type="Proteomes" id="UP000321621">
    <property type="component" value="Unassembled WGS sequence"/>
</dbReference>
<dbReference type="CDD" id="cd10801">
    <property type="entry name" value="LamB_YcsF_like_1"/>
    <property type="match status" value="1"/>
</dbReference>
<dbReference type="EMBL" id="QXFI01000036">
    <property type="protein sequence ID" value="RIV41924.1"/>
    <property type="molecule type" value="Genomic_DNA"/>
</dbReference>
<dbReference type="GO" id="GO:0017168">
    <property type="term" value="F:5-oxoprolinase (ATP-hydrolyzing) activity"/>
    <property type="evidence" value="ECO:0007669"/>
    <property type="project" value="UniProtKB-EC"/>
</dbReference>
<keyword evidence="1" id="KW-0378">Hydrolase</keyword>
<comment type="caution">
    <text evidence="1">The sequence shown here is derived from an EMBL/GenBank/DDBJ whole genome shotgun (WGS) entry which is preliminary data.</text>
</comment>
<name>A0A3A1NFB7_9FLAO</name>
<dbReference type="GO" id="GO:0005975">
    <property type="term" value="P:carbohydrate metabolic process"/>
    <property type="evidence" value="ECO:0007669"/>
    <property type="project" value="InterPro"/>
</dbReference>
<dbReference type="SUPFAM" id="SSF88713">
    <property type="entry name" value="Glycoside hydrolase/deacetylase"/>
    <property type="match status" value="1"/>
</dbReference>
<reference evidence="1 3" key="1">
    <citation type="submission" date="2018-08" db="EMBL/GenBank/DDBJ databases">
        <title>Proposal of Muricauda 72 sp.nov. and Muricauda NH166 sp.nov., isolated from seawater.</title>
        <authorList>
            <person name="Cheng H."/>
            <person name="Wu Y.-H."/>
            <person name="Guo L.-L."/>
            <person name="Xu X.-W."/>
        </authorList>
    </citation>
    <scope>NUCLEOTIDE SEQUENCE [LARGE SCALE GENOMIC DNA]</scope>
    <source>
        <strain evidence="1 3">72</strain>
    </source>
</reference>
<gene>
    <name evidence="1" type="primary">pxpA</name>
    <name evidence="1" type="ORF">D2V05_17555</name>
    <name evidence="2" type="ORF">FQ017_17395</name>
</gene>
<protein>
    <submittedName>
        <fullName evidence="1">5-oxoprolinase subunit PxpA</fullName>
        <ecNumber evidence="1">3.5.2.9</ecNumber>
    </submittedName>
</protein>